<accession>A0AAJ0MCB6</accession>
<evidence type="ECO:0000313" key="1">
    <source>
        <dbReference type="EMBL" id="KAK3349449.1"/>
    </source>
</evidence>
<reference evidence="1" key="2">
    <citation type="submission" date="2023-06" db="EMBL/GenBank/DDBJ databases">
        <authorList>
            <consortium name="Lawrence Berkeley National Laboratory"/>
            <person name="Haridas S."/>
            <person name="Hensen N."/>
            <person name="Bonometti L."/>
            <person name="Westerberg I."/>
            <person name="Brannstrom I.O."/>
            <person name="Guillou S."/>
            <person name="Cros-Aarteil S."/>
            <person name="Calhoun S."/>
            <person name="Kuo A."/>
            <person name="Mondo S."/>
            <person name="Pangilinan J."/>
            <person name="Riley R."/>
            <person name="Labutti K."/>
            <person name="Andreopoulos B."/>
            <person name="Lipzen A."/>
            <person name="Chen C."/>
            <person name="Yanf M."/>
            <person name="Daum C."/>
            <person name="Ng V."/>
            <person name="Clum A."/>
            <person name="Steindorff A."/>
            <person name="Ohm R."/>
            <person name="Martin F."/>
            <person name="Silar P."/>
            <person name="Natvig D."/>
            <person name="Lalanne C."/>
            <person name="Gautier V."/>
            <person name="Ament-Velasquez S.L."/>
            <person name="Kruys A."/>
            <person name="Hutchinson M.I."/>
            <person name="Powell A.J."/>
            <person name="Barry K."/>
            <person name="Miller A.N."/>
            <person name="Grigoriev I.V."/>
            <person name="Debuchy R."/>
            <person name="Gladieux P."/>
            <person name="Thoren M.H."/>
            <person name="Johannesson H."/>
        </authorList>
    </citation>
    <scope>NUCLEOTIDE SEQUENCE</scope>
    <source>
        <strain evidence="1">CBS 955.72</strain>
    </source>
</reference>
<proteinExistence type="predicted"/>
<organism evidence="1 2">
    <name type="scientific">Lasiosphaeria hispida</name>
    <dbReference type="NCBI Taxonomy" id="260671"/>
    <lineage>
        <taxon>Eukaryota</taxon>
        <taxon>Fungi</taxon>
        <taxon>Dikarya</taxon>
        <taxon>Ascomycota</taxon>
        <taxon>Pezizomycotina</taxon>
        <taxon>Sordariomycetes</taxon>
        <taxon>Sordariomycetidae</taxon>
        <taxon>Sordariales</taxon>
        <taxon>Lasiosphaeriaceae</taxon>
        <taxon>Lasiosphaeria</taxon>
    </lineage>
</organism>
<name>A0AAJ0MCB6_9PEZI</name>
<evidence type="ECO:0000313" key="2">
    <source>
        <dbReference type="Proteomes" id="UP001275084"/>
    </source>
</evidence>
<dbReference type="AlphaFoldDB" id="A0AAJ0MCB6"/>
<sequence length="151" mass="17308">MCQRDGSFRHNNRQVCLQRTDPWPSAFICFLPAVLAASHATQISSFDPQDACRWTLTGLNTIQKPWLQCSARIPNLAWSADFGRCMASRRLTISSTTLTWFHRFLFTQPLAHEEFCPRAGRHPFLQMLNIVAIKRPFDPSLVFSCCSKTFL</sequence>
<dbReference type="EMBL" id="JAUIQD010000005">
    <property type="protein sequence ID" value="KAK3349449.1"/>
    <property type="molecule type" value="Genomic_DNA"/>
</dbReference>
<protein>
    <submittedName>
        <fullName evidence="1">Uncharacterized protein</fullName>
    </submittedName>
</protein>
<gene>
    <name evidence="1" type="ORF">B0T25DRAFT_548126</name>
</gene>
<keyword evidence="2" id="KW-1185">Reference proteome</keyword>
<dbReference type="Proteomes" id="UP001275084">
    <property type="component" value="Unassembled WGS sequence"/>
</dbReference>
<reference evidence="1" key="1">
    <citation type="journal article" date="2023" name="Mol. Phylogenet. Evol.">
        <title>Genome-scale phylogeny and comparative genomics of the fungal order Sordariales.</title>
        <authorList>
            <person name="Hensen N."/>
            <person name="Bonometti L."/>
            <person name="Westerberg I."/>
            <person name="Brannstrom I.O."/>
            <person name="Guillou S."/>
            <person name="Cros-Aarteil S."/>
            <person name="Calhoun S."/>
            <person name="Haridas S."/>
            <person name="Kuo A."/>
            <person name="Mondo S."/>
            <person name="Pangilinan J."/>
            <person name="Riley R."/>
            <person name="LaButti K."/>
            <person name="Andreopoulos B."/>
            <person name="Lipzen A."/>
            <person name="Chen C."/>
            <person name="Yan M."/>
            <person name="Daum C."/>
            <person name="Ng V."/>
            <person name="Clum A."/>
            <person name="Steindorff A."/>
            <person name="Ohm R.A."/>
            <person name="Martin F."/>
            <person name="Silar P."/>
            <person name="Natvig D.O."/>
            <person name="Lalanne C."/>
            <person name="Gautier V."/>
            <person name="Ament-Velasquez S.L."/>
            <person name="Kruys A."/>
            <person name="Hutchinson M.I."/>
            <person name="Powell A.J."/>
            <person name="Barry K."/>
            <person name="Miller A.N."/>
            <person name="Grigoriev I.V."/>
            <person name="Debuchy R."/>
            <person name="Gladieux P."/>
            <person name="Hiltunen Thoren M."/>
            <person name="Johannesson H."/>
        </authorList>
    </citation>
    <scope>NUCLEOTIDE SEQUENCE</scope>
    <source>
        <strain evidence="1">CBS 955.72</strain>
    </source>
</reference>
<comment type="caution">
    <text evidence="1">The sequence shown here is derived from an EMBL/GenBank/DDBJ whole genome shotgun (WGS) entry which is preliminary data.</text>
</comment>